<dbReference type="EMBL" id="CADCTN010000033">
    <property type="protein sequence ID" value="CAA9220195.1"/>
    <property type="molecule type" value="Genomic_DNA"/>
</dbReference>
<organism evidence="2">
    <name type="scientific">uncultured Blastococcus sp</name>
    <dbReference type="NCBI Taxonomy" id="217144"/>
    <lineage>
        <taxon>Bacteria</taxon>
        <taxon>Bacillati</taxon>
        <taxon>Actinomycetota</taxon>
        <taxon>Actinomycetes</taxon>
        <taxon>Geodermatophilales</taxon>
        <taxon>Geodermatophilaceae</taxon>
        <taxon>Blastococcus</taxon>
        <taxon>environmental samples</taxon>
    </lineage>
</organism>
<feature type="compositionally biased region" description="Basic and acidic residues" evidence="1">
    <location>
        <begin position="20"/>
        <end position="40"/>
    </location>
</feature>
<evidence type="ECO:0000313" key="2">
    <source>
        <dbReference type="EMBL" id="CAA9220195.1"/>
    </source>
</evidence>
<dbReference type="AlphaFoldDB" id="A0A6J4HEM8"/>
<feature type="compositionally biased region" description="Basic residues" evidence="1">
    <location>
        <begin position="69"/>
        <end position="80"/>
    </location>
</feature>
<protein>
    <submittedName>
        <fullName evidence="2">Uncharacterized protein</fullName>
    </submittedName>
</protein>
<feature type="region of interest" description="Disordered" evidence="1">
    <location>
        <begin position="1"/>
        <end position="80"/>
    </location>
</feature>
<proteinExistence type="predicted"/>
<reference evidence="2" key="1">
    <citation type="submission" date="2020-02" db="EMBL/GenBank/DDBJ databases">
        <authorList>
            <person name="Meier V. D."/>
        </authorList>
    </citation>
    <scope>NUCLEOTIDE SEQUENCE</scope>
    <source>
        <strain evidence="2">AVDCRST_MAG52</strain>
    </source>
</reference>
<feature type="non-terminal residue" evidence="2">
    <location>
        <position position="80"/>
    </location>
</feature>
<evidence type="ECO:0000256" key="1">
    <source>
        <dbReference type="SAM" id="MobiDB-lite"/>
    </source>
</evidence>
<feature type="compositionally biased region" description="Basic residues" evidence="1">
    <location>
        <begin position="41"/>
        <end position="51"/>
    </location>
</feature>
<feature type="compositionally biased region" description="Basic and acidic residues" evidence="1">
    <location>
        <begin position="1"/>
        <end position="11"/>
    </location>
</feature>
<sequence length="80" mass="9295">ADPTSDRHLVDRAGALRGRRHDDRLRVGRSGAERRDDRRRRELRRRRRQRRGLGPGEPAGQQQPATERRGRRRRPAGSGL</sequence>
<accession>A0A6J4HEM8</accession>
<name>A0A6J4HEM8_9ACTN</name>
<feature type="non-terminal residue" evidence="2">
    <location>
        <position position="1"/>
    </location>
</feature>
<gene>
    <name evidence="2" type="ORF">AVDCRST_MAG52-427</name>
</gene>